<dbReference type="InterPro" id="IPR033728">
    <property type="entry name" value="ThrRS_core"/>
</dbReference>
<evidence type="ECO:0000313" key="15">
    <source>
        <dbReference type="EMBL" id="OAQ60736.2"/>
    </source>
</evidence>
<dbReference type="FunFam" id="3.40.50.800:FF:000003">
    <property type="entry name" value="Threonine--tRNA ligase 2, cytoplasmic"/>
    <property type="match status" value="1"/>
</dbReference>
<feature type="region of interest" description="Disordered" evidence="12">
    <location>
        <begin position="1"/>
        <end position="24"/>
    </location>
</feature>
<dbReference type="InterPro" id="IPR012676">
    <property type="entry name" value="TGS-like"/>
</dbReference>
<name>A0A179F5M5_METCM</name>
<dbReference type="CDD" id="cd00771">
    <property type="entry name" value="ThrRS_core"/>
    <property type="match status" value="1"/>
</dbReference>
<evidence type="ECO:0000256" key="9">
    <source>
        <dbReference type="ARBA" id="ARBA00023146"/>
    </source>
</evidence>
<comment type="subcellular location">
    <subcellularLocation>
        <location evidence="1">Cytoplasm</location>
    </subcellularLocation>
</comment>
<evidence type="ECO:0000256" key="10">
    <source>
        <dbReference type="ARBA" id="ARBA00031900"/>
    </source>
</evidence>
<dbReference type="GO" id="GO:0005524">
    <property type="term" value="F:ATP binding"/>
    <property type="evidence" value="ECO:0007669"/>
    <property type="project" value="UniProtKB-KW"/>
</dbReference>
<keyword evidence="5" id="KW-0436">Ligase</keyword>
<dbReference type="SUPFAM" id="SSF55681">
    <property type="entry name" value="Class II aaRS and biotin synthetases"/>
    <property type="match status" value="1"/>
</dbReference>
<feature type="compositionally biased region" description="Low complexity" evidence="12">
    <location>
        <begin position="381"/>
        <end position="393"/>
    </location>
</feature>
<dbReference type="SUPFAM" id="SSF55186">
    <property type="entry name" value="ThrRS/AlaRS common domain"/>
    <property type="match status" value="1"/>
</dbReference>
<dbReference type="OrthoDB" id="5423599at2759"/>
<dbReference type="PRINTS" id="PR01047">
    <property type="entry name" value="TRNASYNTHTHR"/>
</dbReference>
<evidence type="ECO:0000256" key="1">
    <source>
        <dbReference type="ARBA" id="ARBA00004496"/>
    </source>
</evidence>
<feature type="region of interest" description="Disordered" evidence="12">
    <location>
        <begin position="380"/>
        <end position="408"/>
    </location>
</feature>
<dbReference type="EMBL" id="LSBJ02000008">
    <property type="protein sequence ID" value="OAQ60736.2"/>
    <property type="molecule type" value="Genomic_DNA"/>
</dbReference>
<dbReference type="Pfam" id="PF03129">
    <property type="entry name" value="HGTP_anticodon"/>
    <property type="match status" value="1"/>
</dbReference>
<evidence type="ECO:0000256" key="8">
    <source>
        <dbReference type="ARBA" id="ARBA00022917"/>
    </source>
</evidence>
<evidence type="ECO:0000256" key="6">
    <source>
        <dbReference type="ARBA" id="ARBA00022741"/>
    </source>
</evidence>
<comment type="catalytic activity">
    <reaction evidence="11">
        <text>tRNA(Thr) + L-threonine + ATP = L-threonyl-tRNA(Thr) + AMP + diphosphate + H(+)</text>
        <dbReference type="Rhea" id="RHEA:24624"/>
        <dbReference type="Rhea" id="RHEA-COMP:9670"/>
        <dbReference type="Rhea" id="RHEA-COMP:9704"/>
        <dbReference type="ChEBI" id="CHEBI:15378"/>
        <dbReference type="ChEBI" id="CHEBI:30616"/>
        <dbReference type="ChEBI" id="CHEBI:33019"/>
        <dbReference type="ChEBI" id="CHEBI:57926"/>
        <dbReference type="ChEBI" id="CHEBI:78442"/>
        <dbReference type="ChEBI" id="CHEBI:78534"/>
        <dbReference type="ChEBI" id="CHEBI:456215"/>
        <dbReference type="EC" id="6.1.1.3"/>
    </reaction>
</comment>
<keyword evidence="9" id="KW-0030">Aminoacyl-tRNA synthetase</keyword>
<organism evidence="15 16">
    <name type="scientific">Pochonia chlamydosporia 170</name>
    <dbReference type="NCBI Taxonomy" id="1380566"/>
    <lineage>
        <taxon>Eukaryota</taxon>
        <taxon>Fungi</taxon>
        <taxon>Dikarya</taxon>
        <taxon>Ascomycota</taxon>
        <taxon>Pezizomycotina</taxon>
        <taxon>Sordariomycetes</taxon>
        <taxon>Hypocreomycetidae</taxon>
        <taxon>Hypocreales</taxon>
        <taxon>Clavicipitaceae</taxon>
        <taxon>Pochonia</taxon>
    </lineage>
</organism>
<sequence length="753" mass="84660">MAAAAPADIPVRGGPPAQSDGDRLPSFVTERNALFEELKKKHDDAVAAKPRNPITVSLTVGPDSVTEVSATAWETTPGQLLKHAPKTIASEAIVAKVNGEVWDLTRPLEADSSVSYLSSADPEGRAVFWHSAAHVLGEACEHHYGCRLSHGPPTNMGFFYDMAMQEGDAVKETDRPVLESLAKKFFKAKQPFERVEIGKEDLRKLFGYSKYKMHYIEKFVPDGGSTTVYRNGSLVDLCTGPHIQNTKQISAFKIMGNSSAYFLGDQANDSLQRISGVAFAKNDQMKAWLTYLEEAKKRDHQLIGKNQKLFWFSPLSPGSPFFLPHGTRIFNAIQSMLREQYWMRGYDEVQSPLMYDVQLWKTSGHWQHYQEDMFSVPLKHTTAPDTAPASSPDASKDTDKPTDKKADETAKLEQERLFALKPMNCPGHALMFASEERSYRSLPWRVADFSALHRNEASGALSGLTRVRKFQQDDAHIFCTIDQVTDELRGMFKFMTHVYTLFGFSFKLKLSTRPDSYMGKLSDWDAAEERLKNALKEFRGDDWVLNPGDGAFYGPKIDVTVNDALGREFQCATIQLDFQLPQNFNLLYRTSESVADQAKTEGAEEGSIPSGMARPVMIHRAVVGSFERFLGIIIEHFAGKWPFWLSPRQVMVIPIMKEAEDYAREVRDILHDAKLYADVDVSGNTLQKKIRAAQLAQYNFVMVVGAEEIAQRAVNIRNRDDTSSQQKGAMIDLDDVVKRLVLLKEERRLVNSI</sequence>
<evidence type="ECO:0000256" key="11">
    <source>
        <dbReference type="ARBA" id="ARBA00049515"/>
    </source>
</evidence>
<dbReference type="EC" id="6.1.1.3" evidence="3"/>
<proteinExistence type="inferred from homology"/>
<dbReference type="SUPFAM" id="SSF52954">
    <property type="entry name" value="Class II aaRS ABD-related"/>
    <property type="match status" value="1"/>
</dbReference>
<dbReference type="SMART" id="SM00863">
    <property type="entry name" value="tRNA_SAD"/>
    <property type="match status" value="1"/>
</dbReference>
<dbReference type="SUPFAM" id="SSF81271">
    <property type="entry name" value="TGS-like"/>
    <property type="match status" value="1"/>
</dbReference>
<dbReference type="KEGG" id="pchm:VFPPC_06834"/>
<evidence type="ECO:0000259" key="14">
    <source>
        <dbReference type="PROSITE" id="PS51880"/>
    </source>
</evidence>
<comment type="similarity">
    <text evidence="2">Belongs to the class-II aminoacyl-tRNA synthetase family.</text>
</comment>
<evidence type="ECO:0000256" key="2">
    <source>
        <dbReference type="ARBA" id="ARBA00008226"/>
    </source>
</evidence>
<dbReference type="PANTHER" id="PTHR11451:SF46">
    <property type="entry name" value="THREONINE--TRNA LIGASE"/>
    <property type="match status" value="1"/>
</dbReference>
<keyword evidence="8" id="KW-0648">Protein biosynthesis</keyword>
<reference evidence="15 16" key="1">
    <citation type="journal article" date="2016" name="PLoS Pathog.">
        <title>Biosynthesis of antibiotic leucinostatins in bio-control fungus Purpureocillium lilacinum and their inhibition on phytophthora revealed by genome mining.</title>
        <authorList>
            <person name="Wang G."/>
            <person name="Liu Z."/>
            <person name="Lin R."/>
            <person name="Li E."/>
            <person name="Mao Z."/>
            <person name="Ling J."/>
            <person name="Yang Y."/>
            <person name="Yin W.B."/>
            <person name="Xie B."/>
        </authorList>
    </citation>
    <scope>NUCLEOTIDE SEQUENCE [LARGE SCALE GENOMIC DNA]</scope>
    <source>
        <strain evidence="15">170</strain>
    </source>
</reference>
<dbReference type="InterPro" id="IPR004154">
    <property type="entry name" value="Anticodon-bd"/>
</dbReference>
<dbReference type="Pfam" id="PF00587">
    <property type="entry name" value="tRNA-synt_2b"/>
    <property type="match status" value="1"/>
</dbReference>
<dbReference type="PROSITE" id="PS50862">
    <property type="entry name" value="AA_TRNA_LIGASE_II"/>
    <property type="match status" value="1"/>
</dbReference>
<dbReference type="InterPro" id="IPR036621">
    <property type="entry name" value="Anticodon-bd_dom_sf"/>
</dbReference>
<dbReference type="GO" id="GO:0005739">
    <property type="term" value="C:mitochondrion"/>
    <property type="evidence" value="ECO:0007669"/>
    <property type="project" value="TreeGrafter"/>
</dbReference>
<keyword evidence="7" id="KW-0067">ATP-binding</keyword>
<dbReference type="Gene3D" id="3.10.20.30">
    <property type="match status" value="1"/>
</dbReference>
<evidence type="ECO:0000259" key="13">
    <source>
        <dbReference type="PROSITE" id="PS50862"/>
    </source>
</evidence>
<keyword evidence="4" id="KW-0963">Cytoplasm</keyword>
<dbReference type="NCBIfam" id="TIGR00418">
    <property type="entry name" value="thrS"/>
    <property type="match status" value="1"/>
</dbReference>
<dbReference type="GeneID" id="28849796"/>
<dbReference type="CDD" id="cd00860">
    <property type="entry name" value="ThrRS_anticodon"/>
    <property type="match status" value="1"/>
</dbReference>
<dbReference type="CDD" id="cd01667">
    <property type="entry name" value="TGS_ThrRS"/>
    <property type="match status" value="1"/>
</dbReference>
<dbReference type="GO" id="GO:0004829">
    <property type="term" value="F:threonine-tRNA ligase activity"/>
    <property type="evidence" value="ECO:0007669"/>
    <property type="project" value="UniProtKB-EC"/>
</dbReference>
<gene>
    <name evidence="15" type="ORF">VFPPC_06834</name>
</gene>
<dbReference type="STRING" id="1380566.A0A179F5M5"/>
<dbReference type="InterPro" id="IPR045864">
    <property type="entry name" value="aa-tRNA-synth_II/BPL/LPL"/>
</dbReference>
<dbReference type="PANTHER" id="PTHR11451">
    <property type="entry name" value="THREONINE-TRNA LIGASE"/>
    <property type="match status" value="1"/>
</dbReference>
<dbReference type="InterPro" id="IPR004095">
    <property type="entry name" value="TGS"/>
</dbReference>
<keyword evidence="6" id="KW-0547">Nucleotide-binding</keyword>
<dbReference type="GO" id="GO:0006435">
    <property type="term" value="P:threonyl-tRNA aminoacylation"/>
    <property type="evidence" value="ECO:0007669"/>
    <property type="project" value="InterPro"/>
</dbReference>
<dbReference type="PROSITE" id="PS51880">
    <property type="entry name" value="TGS"/>
    <property type="match status" value="1"/>
</dbReference>
<dbReference type="AlphaFoldDB" id="A0A179F5M5"/>
<dbReference type="FunFam" id="3.30.980.10:FF:000005">
    <property type="entry name" value="Threonyl-tRNA synthetase, mitochondrial"/>
    <property type="match status" value="1"/>
</dbReference>
<feature type="domain" description="Aminoacyl-transfer RNA synthetases class-II family profile" evidence="13">
    <location>
        <begin position="290"/>
        <end position="642"/>
    </location>
</feature>
<dbReference type="Gene3D" id="3.30.930.10">
    <property type="entry name" value="Bira Bifunctional Protein, Domain 2"/>
    <property type="match status" value="1"/>
</dbReference>
<dbReference type="HAMAP" id="MF_00184">
    <property type="entry name" value="Thr_tRNA_synth"/>
    <property type="match status" value="1"/>
</dbReference>
<evidence type="ECO:0000256" key="3">
    <source>
        <dbReference type="ARBA" id="ARBA00013163"/>
    </source>
</evidence>
<dbReference type="InterPro" id="IPR012947">
    <property type="entry name" value="tRNA_SAD"/>
</dbReference>
<dbReference type="InterPro" id="IPR002320">
    <property type="entry name" value="Thr-tRNA-ligase_IIa"/>
</dbReference>
<accession>A0A179F5M5</accession>
<dbReference type="InterPro" id="IPR012675">
    <property type="entry name" value="Beta-grasp_dom_sf"/>
</dbReference>
<dbReference type="InterPro" id="IPR047246">
    <property type="entry name" value="ThrRS_anticodon"/>
</dbReference>
<dbReference type="Gene3D" id="3.30.980.10">
    <property type="entry name" value="Threonyl-trna Synthetase, Chain A, domain 2"/>
    <property type="match status" value="1"/>
</dbReference>
<evidence type="ECO:0000256" key="12">
    <source>
        <dbReference type="SAM" id="MobiDB-lite"/>
    </source>
</evidence>
<dbReference type="Gene3D" id="3.40.50.800">
    <property type="entry name" value="Anticodon-binding domain"/>
    <property type="match status" value="1"/>
</dbReference>
<dbReference type="Pfam" id="PF07973">
    <property type="entry name" value="tRNA_SAD"/>
    <property type="match status" value="1"/>
</dbReference>
<feature type="compositionally biased region" description="Basic and acidic residues" evidence="12">
    <location>
        <begin position="394"/>
        <end position="408"/>
    </location>
</feature>
<evidence type="ECO:0000256" key="5">
    <source>
        <dbReference type="ARBA" id="ARBA00022598"/>
    </source>
</evidence>
<protein>
    <recommendedName>
        <fullName evidence="3">threonine--tRNA ligase</fullName>
        <ecNumber evidence="3">6.1.1.3</ecNumber>
    </recommendedName>
    <alternativeName>
        <fullName evidence="10">Threonyl-tRNA synthetase</fullName>
    </alternativeName>
</protein>
<evidence type="ECO:0000256" key="4">
    <source>
        <dbReference type="ARBA" id="ARBA00022490"/>
    </source>
</evidence>
<dbReference type="InterPro" id="IPR002314">
    <property type="entry name" value="aa-tRNA-synt_IIb"/>
</dbReference>
<evidence type="ECO:0000256" key="7">
    <source>
        <dbReference type="ARBA" id="ARBA00022840"/>
    </source>
</evidence>
<comment type="caution">
    <text evidence="15">The sequence shown here is derived from an EMBL/GenBank/DDBJ whole genome shotgun (WGS) entry which is preliminary data.</text>
</comment>
<feature type="domain" description="TGS" evidence="14">
    <location>
        <begin position="52"/>
        <end position="118"/>
    </location>
</feature>
<dbReference type="Pfam" id="PF02824">
    <property type="entry name" value="TGS"/>
    <property type="match status" value="1"/>
</dbReference>
<dbReference type="InterPro" id="IPR018163">
    <property type="entry name" value="Thr/Ala-tRNA-synth_IIc_edit"/>
</dbReference>
<dbReference type="Proteomes" id="UP000078397">
    <property type="component" value="Unassembled WGS sequence"/>
</dbReference>
<dbReference type="RefSeq" id="XP_018138614.2">
    <property type="nucleotide sequence ID" value="XM_018285802.2"/>
</dbReference>
<evidence type="ECO:0000313" key="16">
    <source>
        <dbReference type="Proteomes" id="UP000078397"/>
    </source>
</evidence>
<dbReference type="InterPro" id="IPR006195">
    <property type="entry name" value="aa-tRNA-synth_II"/>
</dbReference>
<keyword evidence="16" id="KW-1185">Reference proteome</keyword>